<feature type="transmembrane region" description="Helical" evidence="1">
    <location>
        <begin position="327"/>
        <end position="346"/>
    </location>
</feature>
<evidence type="ECO:0000259" key="2">
    <source>
        <dbReference type="Pfam" id="PF12146"/>
    </source>
</evidence>
<protein>
    <submittedName>
        <fullName evidence="3">Alpha/beta hydrolase family protein</fullName>
    </submittedName>
</protein>
<dbReference type="AlphaFoldDB" id="A0A1Y5SVQ7"/>
<feature type="transmembrane region" description="Helical" evidence="1">
    <location>
        <begin position="441"/>
        <end position="459"/>
    </location>
</feature>
<feature type="transmembrane region" description="Helical" evidence="1">
    <location>
        <begin position="263"/>
        <end position="285"/>
    </location>
</feature>
<keyword evidence="1" id="KW-0812">Transmembrane</keyword>
<dbReference type="Proteomes" id="UP000193900">
    <property type="component" value="Unassembled WGS sequence"/>
</dbReference>
<feature type="domain" description="Serine aminopeptidase S33" evidence="2">
    <location>
        <begin position="54"/>
        <end position="170"/>
    </location>
</feature>
<dbReference type="InterPro" id="IPR022742">
    <property type="entry name" value="Hydrolase_4"/>
</dbReference>
<dbReference type="SUPFAM" id="SSF53474">
    <property type="entry name" value="alpha/beta-Hydrolases"/>
    <property type="match status" value="1"/>
</dbReference>
<keyword evidence="3" id="KW-0378">Hydrolase</keyword>
<proteinExistence type="predicted"/>
<organism evidence="3 4">
    <name type="scientific">Roseisalinus antarcticus</name>
    <dbReference type="NCBI Taxonomy" id="254357"/>
    <lineage>
        <taxon>Bacteria</taxon>
        <taxon>Pseudomonadati</taxon>
        <taxon>Pseudomonadota</taxon>
        <taxon>Alphaproteobacteria</taxon>
        <taxon>Rhodobacterales</taxon>
        <taxon>Roseobacteraceae</taxon>
        <taxon>Roseisalinus</taxon>
    </lineage>
</organism>
<keyword evidence="4" id="KW-1185">Reference proteome</keyword>
<gene>
    <name evidence="3" type="ORF">ROA7023_02146</name>
</gene>
<dbReference type="GO" id="GO:0016787">
    <property type="term" value="F:hydrolase activity"/>
    <property type="evidence" value="ECO:0007669"/>
    <property type="project" value="UniProtKB-KW"/>
</dbReference>
<accession>A0A1Y5SVQ7</accession>
<evidence type="ECO:0000256" key="1">
    <source>
        <dbReference type="SAM" id="Phobius"/>
    </source>
</evidence>
<reference evidence="3 4" key="1">
    <citation type="submission" date="2017-03" db="EMBL/GenBank/DDBJ databases">
        <authorList>
            <person name="Afonso C.L."/>
            <person name="Miller P.J."/>
            <person name="Scott M.A."/>
            <person name="Spackman E."/>
            <person name="Goraichik I."/>
            <person name="Dimitrov K.M."/>
            <person name="Suarez D.L."/>
            <person name="Swayne D.E."/>
        </authorList>
    </citation>
    <scope>NUCLEOTIDE SEQUENCE [LARGE SCALE GENOMIC DNA]</scope>
    <source>
        <strain evidence="3 4">CECT 7023</strain>
    </source>
</reference>
<feature type="transmembrane region" description="Helical" evidence="1">
    <location>
        <begin position="471"/>
        <end position="492"/>
    </location>
</feature>
<dbReference type="Gene3D" id="3.40.50.1820">
    <property type="entry name" value="alpha/beta hydrolase"/>
    <property type="match status" value="1"/>
</dbReference>
<feature type="transmembrane region" description="Helical" evidence="1">
    <location>
        <begin position="353"/>
        <end position="372"/>
    </location>
</feature>
<evidence type="ECO:0000313" key="3">
    <source>
        <dbReference type="EMBL" id="SLN49711.1"/>
    </source>
</evidence>
<feature type="transmembrane region" description="Helical" evidence="1">
    <location>
        <begin position="297"/>
        <end position="321"/>
    </location>
</feature>
<keyword evidence="1" id="KW-1133">Transmembrane helix</keyword>
<dbReference type="Pfam" id="PF12146">
    <property type="entry name" value="Hydrolase_4"/>
    <property type="match status" value="1"/>
</dbReference>
<feature type="transmembrane region" description="Helical" evidence="1">
    <location>
        <begin position="387"/>
        <end position="407"/>
    </location>
</feature>
<name>A0A1Y5SVQ7_9RHOB</name>
<evidence type="ECO:0000313" key="4">
    <source>
        <dbReference type="Proteomes" id="UP000193900"/>
    </source>
</evidence>
<dbReference type="RefSeq" id="WP_085879013.1">
    <property type="nucleotide sequence ID" value="NZ_FWFZ01000009.1"/>
</dbReference>
<feature type="transmembrane region" description="Helical" evidence="1">
    <location>
        <begin position="419"/>
        <end position="435"/>
    </location>
</feature>
<dbReference type="OrthoDB" id="504769at2"/>
<dbReference type="EMBL" id="FWFZ01000009">
    <property type="protein sequence ID" value="SLN49711.1"/>
    <property type="molecule type" value="Genomic_DNA"/>
</dbReference>
<dbReference type="InterPro" id="IPR029058">
    <property type="entry name" value="AB_hydrolase_fold"/>
</dbReference>
<keyword evidence="1" id="KW-0472">Membrane</keyword>
<sequence>MTRRRILVALVAAILVAASVTMLERARAGLEITALQAGETPATLYRLPGVEGPLVVVAHGFAGSRQLMQAYSLTLAKAGYAVLAFDFEGHGRNPEPMSGDVTSVDGTTARLVAETREVLTLGRARVGETGGVALLGHSMATDVIVRAALAEAEAGHPVDAVVTISMFSQAVTASAPQRLLAISGEWEGRLRDAALAAARLVQLDAAEGETVQAGDVLRRAVVAPGVEHVGVLYSATAVREAQLWLDAAFGREGAVAPVRVGPWILALLGGIVALTYPLVGLLPKARVRPAEIPARRFWAAVLLPAALVPLVATTIYIPFLPVLVADYLMLHLVLLGGLQLVLLRVWRLGGPPLSAGAALALALWGIGVFGLAMDRYAASFVPNAERLVVIAALAFGTVPFMIADSYATGAGRGRWWRRIAARLALFLSLAAAAAIDPERLLFLVIILPVLLLFFVVHGLMGRWVGARCGPLAAGLGLGLCLAWALGVSFPLFSAG</sequence>